<organism evidence="1 2">
    <name type="scientific">Massilia rubra</name>
    <dbReference type="NCBI Taxonomy" id="2607910"/>
    <lineage>
        <taxon>Bacteria</taxon>
        <taxon>Pseudomonadati</taxon>
        <taxon>Pseudomonadota</taxon>
        <taxon>Betaproteobacteria</taxon>
        <taxon>Burkholderiales</taxon>
        <taxon>Oxalobacteraceae</taxon>
        <taxon>Telluria group</taxon>
        <taxon>Massilia</taxon>
    </lineage>
</organism>
<proteinExistence type="predicted"/>
<protein>
    <recommendedName>
        <fullName evidence="3">DUF2063 domain-containing protein</fullName>
    </recommendedName>
</protein>
<gene>
    <name evidence="1" type="ORF">F0185_02855</name>
</gene>
<dbReference type="EMBL" id="VUYU01000002">
    <property type="protein sequence ID" value="NHZ32530.1"/>
    <property type="molecule type" value="Genomic_DNA"/>
</dbReference>
<dbReference type="Proteomes" id="UP000785613">
    <property type="component" value="Unassembled WGS sequence"/>
</dbReference>
<evidence type="ECO:0000313" key="1">
    <source>
        <dbReference type="EMBL" id="NHZ32530.1"/>
    </source>
</evidence>
<comment type="caution">
    <text evidence="1">The sequence shown here is derived from an EMBL/GenBank/DDBJ whole genome shotgun (WGS) entry which is preliminary data.</text>
</comment>
<keyword evidence="2" id="KW-1185">Reference proteome</keyword>
<evidence type="ECO:0008006" key="3">
    <source>
        <dbReference type="Google" id="ProtNLM"/>
    </source>
</evidence>
<dbReference type="RefSeq" id="WP_167221437.1">
    <property type="nucleotide sequence ID" value="NZ_VUYU01000002.1"/>
</dbReference>
<evidence type="ECO:0000313" key="2">
    <source>
        <dbReference type="Proteomes" id="UP000785613"/>
    </source>
</evidence>
<sequence>MQPLPLAHAYALRLRAGRQNSLLSPLLARLHALLAALPHARVVAILRSFAQPASEAQVLVHMPGYSSRNARNVLVGWAETTIDTLNHEQPCRAPELLGRGPARDSGAHQTLVRCQPAHAALWLATHADARTAATLVALNDHLPPLLVADPALLKTALPAAMAAALDMRCPPPAAMLSPLVFANTLPGALVGQMLAQSDALERDGLLVRGANLPAAALPTFHHLIGALRHGLAASGEGTSRFDVLRLLLNQLGFDGSESDYLILLALPPHALRALQQHWRRQHAL</sequence>
<reference evidence="1 2" key="1">
    <citation type="submission" date="2019-09" db="EMBL/GenBank/DDBJ databases">
        <title>Taxonomy of Antarctic Massilia spp.: description of Massilia rubra sp. nov., Massilia aquatica sp. nov., Massilia mucilaginosa sp. nov., Massilia frigida sp. nov. isolated from streams, lakes and regoliths.</title>
        <authorList>
            <person name="Holochova P."/>
            <person name="Sedlacek I."/>
            <person name="Kralova S."/>
            <person name="Maslanova I."/>
            <person name="Busse H.-J."/>
            <person name="Stankova E."/>
            <person name="Vrbovska V."/>
            <person name="Kovarovic V."/>
            <person name="Bartak M."/>
            <person name="Svec P."/>
            <person name="Pantucek R."/>
        </authorList>
    </citation>
    <scope>NUCLEOTIDE SEQUENCE [LARGE SCALE GENOMIC DNA]</scope>
    <source>
        <strain evidence="1 2">CCM 8692</strain>
    </source>
</reference>
<name>A0ABX0LID9_9BURK</name>
<accession>A0ABX0LID9</accession>